<dbReference type="Proteomes" id="UP000824469">
    <property type="component" value="Unassembled WGS sequence"/>
</dbReference>
<gene>
    <name evidence="4" type="ORF">KI387_010831</name>
</gene>
<organism evidence="4 5">
    <name type="scientific">Taxus chinensis</name>
    <name type="common">Chinese yew</name>
    <name type="synonym">Taxus wallichiana var. chinensis</name>
    <dbReference type="NCBI Taxonomy" id="29808"/>
    <lineage>
        <taxon>Eukaryota</taxon>
        <taxon>Viridiplantae</taxon>
        <taxon>Streptophyta</taxon>
        <taxon>Embryophyta</taxon>
        <taxon>Tracheophyta</taxon>
        <taxon>Spermatophyta</taxon>
        <taxon>Pinopsida</taxon>
        <taxon>Pinidae</taxon>
        <taxon>Conifers II</taxon>
        <taxon>Cupressales</taxon>
        <taxon>Taxaceae</taxon>
        <taxon>Taxus</taxon>
    </lineage>
</organism>
<feature type="domain" description="ArsA HSP20-like" evidence="3">
    <location>
        <begin position="381"/>
        <end position="441"/>
    </location>
</feature>
<protein>
    <submittedName>
        <fullName evidence="4">Uncharacterized protein</fullName>
    </submittedName>
</protein>
<dbReference type="InterPro" id="IPR025723">
    <property type="entry name" value="ArsA/GET3_ATPase-like"/>
</dbReference>
<dbReference type="Gene3D" id="2.60.40.790">
    <property type="match status" value="1"/>
</dbReference>
<reference evidence="4 5" key="1">
    <citation type="journal article" date="2021" name="Nat. Plants">
        <title>The Taxus genome provides insights into paclitaxel biosynthesis.</title>
        <authorList>
            <person name="Xiong X."/>
            <person name="Gou J."/>
            <person name="Liao Q."/>
            <person name="Li Y."/>
            <person name="Zhou Q."/>
            <person name="Bi G."/>
            <person name="Li C."/>
            <person name="Du R."/>
            <person name="Wang X."/>
            <person name="Sun T."/>
            <person name="Guo L."/>
            <person name="Liang H."/>
            <person name="Lu P."/>
            <person name="Wu Y."/>
            <person name="Zhang Z."/>
            <person name="Ro D.K."/>
            <person name="Shang Y."/>
            <person name="Huang S."/>
            <person name="Yan J."/>
        </authorList>
    </citation>
    <scope>NUCLEOTIDE SEQUENCE [LARGE SCALE GENOMIC DNA]</scope>
    <source>
        <strain evidence="4">Ta-2019</strain>
    </source>
</reference>
<name>A0AA38KWS0_TAXCH</name>
<comment type="similarity">
    <text evidence="1">Belongs to the arsA ATPase family.</text>
</comment>
<dbReference type="InterPro" id="IPR053262">
    <property type="entry name" value="ArsA_ATPase-like"/>
</dbReference>
<dbReference type="Gene3D" id="3.40.50.300">
    <property type="entry name" value="P-loop containing nucleotide triphosphate hydrolases"/>
    <property type="match status" value="1"/>
</dbReference>
<keyword evidence="5" id="KW-1185">Reference proteome</keyword>
<dbReference type="Pfam" id="PF17886">
    <property type="entry name" value="ArsA_HSP20"/>
    <property type="match status" value="1"/>
</dbReference>
<dbReference type="InterPro" id="IPR027417">
    <property type="entry name" value="P-loop_NTPase"/>
</dbReference>
<dbReference type="PANTHER" id="PTHR43868:SF1">
    <property type="entry name" value="P-LOOP CONTAINING NUCLEOSIDE TRIPHOSPHATE HYDROLASES SUPERFAMILY PROTEIN"/>
    <property type="match status" value="1"/>
</dbReference>
<dbReference type="EMBL" id="JAHRHJ020000008">
    <property type="protein sequence ID" value="KAH9306427.1"/>
    <property type="molecule type" value="Genomic_DNA"/>
</dbReference>
<dbReference type="SUPFAM" id="SSF52540">
    <property type="entry name" value="P-loop containing nucleoside triphosphate hydrolases"/>
    <property type="match status" value="1"/>
</dbReference>
<dbReference type="CDD" id="cd02035">
    <property type="entry name" value="ArsA"/>
    <property type="match status" value="1"/>
</dbReference>
<accession>A0AA38KWS0</accession>
<proteinExistence type="inferred from homology"/>
<evidence type="ECO:0000256" key="1">
    <source>
        <dbReference type="ARBA" id="ARBA00011040"/>
    </source>
</evidence>
<dbReference type="Pfam" id="PF02374">
    <property type="entry name" value="ArsA_ATPase"/>
    <property type="match status" value="1"/>
</dbReference>
<feature type="domain" description="ArsA/GET3 Anion-transporting ATPase-like" evidence="2">
    <location>
        <begin position="47"/>
        <end position="268"/>
    </location>
</feature>
<evidence type="ECO:0000313" key="5">
    <source>
        <dbReference type="Proteomes" id="UP000824469"/>
    </source>
</evidence>
<dbReference type="AlphaFoldDB" id="A0AA38KWS0"/>
<dbReference type="InterPro" id="IPR008978">
    <property type="entry name" value="HSP20-like_chaperone"/>
</dbReference>
<dbReference type="PANTHER" id="PTHR43868">
    <property type="entry name" value="OS02G0711200 PROTEIN"/>
    <property type="match status" value="1"/>
</dbReference>
<comment type="caution">
    <text evidence="4">The sequence shown here is derived from an EMBL/GenBank/DDBJ whole genome shotgun (WGS) entry which is preliminary data.</text>
</comment>
<sequence length="443" mass="48320">MGTPVTYHLSSRSRFKCSPWSPSRGIRRNGQRWSKFSQVRAEEHSAKLVTFVGKGGAGKTTCAVLAAQYYASMGLRTCLVIQSQDPTAEFLIGRKIGNTPPVGKDTLHVVRLESTKMLLEPLSQLKKADSRINLTQGVLGEIVGEELGVLPGMDSILAIGALAKLIRFVGGTGSTKEPERKFDVIVYDGISSEETLRMVGASEISRWYMRYLRNLAEKTDTGRLTTPSFLKLTVASLNQDNKVDSGGQTSAKIWDAADNILEKGSSAFANPLKFSCYLVMDPSNCMSVKAALRYWGCAIQAGTNVSGAFYLASASNGASNKGPIEEKFFPLATAGVPFLSMDSVINWDIAINNLNEDARKLLTLKSGNSRSISPVTFDQTKKTLTLFLPRFDKSDIRLSQWRGGSELLVEAGDQRRIINLPIKMRGKVTGAKFDNGSLLVTLK</sequence>
<evidence type="ECO:0000259" key="2">
    <source>
        <dbReference type="Pfam" id="PF02374"/>
    </source>
</evidence>
<dbReference type="OMA" id="WLWGSAQ"/>
<evidence type="ECO:0000259" key="3">
    <source>
        <dbReference type="Pfam" id="PF17886"/>
    </source>
</evidence>
<evidence type="ECO:0000313" key="4">
    <source>
        <dbReference type="EMBL" id="KAH9306427.1"/>
    </source>
</evidence>
<dbReference type="InterPro" id="IPR040612">
    <property type="entry name" value="ArsA_HSP20-like"/>
</dbReference>